<gene>
    <name evidence="2" type="ORF">LCY76_01700</name>
</gene>
<dbReference type="EMBL" id="JAIWJX010000002">
    <property type="protein sequence ID" value="MCK6255343.1"/>
    <property type="molecule type" value="Genomic_DNA"/>
</dbReference>
<accession>A0A9X2BFD4</accession>
<evidence type="ECO:0000313" key="3">
    <source>
        <dbReference type="Proteomes" id="UP001139011"/>
    </source>
</evidence>
<feature type="compositionally biased region" description="Acidic residues" evidence="1">
    <location>
        <begin position="94"/>
        <end position="107"/>
    </location>
</feature>
<organism evidence="2 3">
    <name type="scientific">Fictibacillus marinisediminis</name>
    <dbReference type="NCBI Taxonomy" id="2878389"/>
    <lineage>
        <taxon>Bacteria</taxon>
        <taxon>Bacillati</taxon>
        <taxon>Bacillota</taxon>
        <taxon>Bacilli</taxon>
        <taxon>Bacillales</taxon>
        <taxon>Fictibacillaceae</taxon>
        <taxon>Fictibacillus</taxon>
    </lineage>
</organism>
<feature type="region of interest" description="Disordered" evidence="1">
    <location>
        <begin position="83"/>
        <end position="112"/>
    </location>
</feature>
<dbReference type="Proteomes" id="UP001139011">
    <property type="component" value="Unassembled WGS sequence"/>
</dbReference>
<keyword evidence="3" id="KW-1185">Reference proteome</keyword>
<dbReference type="AlphaFoldDB" id="A0A9X2BFD4"/>
<reference evidence="2" key="1">
    <citation type="submission" date="2021-09" db="EMBL/GenBank/DDBJ databases">
        <title>Genome analysis of Fictibacillus sp. KIGAM418 isolated from marine sediment.</title>
        <authorList>
            <person name="Seo M.-J."/>
            <person name="Cho E.-S."/>
            <person name="Hwang C.Y."/>
        </authorList>
    </citation>
    <scope>NUCLEOTIDE SEQUENCE</scope>
    <source>
        <strain evidence="2">KIGAM418</strain>
    </source>
</reference>
<evidence type="ECO:0000256" key="1">
    <source>
        <dbReference type="SAM" id="MobiDB-lite"/>
    </source>
</evidence>
<protein>
    <submittedName>
        <fullName evidence="2">EsaB/YukD family protein</fullName>
    </submittedName>
</protein>
<proteinExistence type="predicted"/>
<sequence>MEEIIVSFIHNDSEKDLRLPNHLESKKIAEALHEWAGHAMGWGEEPYDLEYSFNQKNWFRMEKKKSLADAGVWDGSFLRFSKEPQSSLPKEDDYMASDDYTEDDQPEEQTGMDYAWKIID</sequence>
<name>A0A9X2BFD4_9BACL</name>
<dbReference type="RefSeq" id="WP_248251184.1">
    <property type="nucleotide sequence ID" value="NZ_JAIWJX010000002.1"/>
</dbReference>
<evidence type="ECO:0000313" key="2">
    <source>
        <dbReference type="EMBL" id="MCK6255343.1"/>
    </source>
</evidence>
<comment type="caution">
    <text evidence="2">The sequence shown here is derived from an EMBL/GenBank/DDBJ whole genome shotgun (WGS) entry which is preliminary data.</text>
</comment>